<feature type="binding site" evidence="5">
    <location>
        <position position="134"/>
    </location>
    <ligand>
        <name>NAD(+)</name>
        <dbReference type="ChEBI" id="CHEBI:57540"/>
    </ligand>
</feature>
<comment type="caution">
    <text evidence="7">The sequence shown here is derived from an EMBL/GenBank/DDBJ whole genome shotgun (WGS) entry which is preliminary data.</text>
</comment>
<dbReference type="STRING" id="1794912.AXX12_16865"/>
<dbReference type="SUPFAM" id="SSF56796">
    <property type="entry name" value="Dehydroquinate synthase-like"/>
    <property type="match status" value="1"/>
</dbReference>
<dbReference type="OrthoDB" id="5198708at2"/>
<feature type="binding site" evidence="4">
    <location>
        <position position="174"/>
    </location>
    <ligand>
        <name>glycerol</name>
        <dbReference type="ChEBI" id="CHEBI:17754"/>
    </ligand>
</feature>
<name>A0A154BVP4_ANASB</name>
<feature type="binding site" evidence="4">
    <location>
        <position position="274"/>
    </location>
    <ligand>
        <name>glycerol</name>
        <dbReference type="ChEBI" id="CHEBI:17754"/>
    </ligand>
</feature>
<feature type="domain" description="Alcohol dehydrogenase iron-type/glycerol dehydrogenase GldA" evidence="6">
    <location>
        <begin position="9"/>
        <end position="156"/>
    </location>
</feature>
<dbReference type="PANTHER" id="PTHR43616">
    <property type="entry name" value="GLYCEROL DEHYDROGENASE"/>
    <property type="match status" value="1"/>
</dbReference>
<gene>
    <name evidence="7" type="ORF">AXX12_16865</name>
</gene>
<dbReference type="Proteomes" id="UP000076268">
    <property type="component" value="Unassembled WGS sequence"/>
</dbReference>
<proteinExistence type="inferred from homology"/>
<dbReference type="EMBL" id="LSGP01000005">
    <property type="protein sequence ID" value="KYZ77935.1"/>
    <property type="molecule type" value="Genomic_DNA"/>
</dbReference>
<dbReference type="PANTHER" id="PTHR43616:SF3">
    <property type="entry name" value="HYDROXYCARBOXYLATE DEHYDROGENASE A"/>
    <property type="match status" value="1"/>
</dbReference>
<evidence type="ECO:0000259" key="6">
    <source>
        <dbReference type="Pfam" id="PF00465"/>
    </source>
</evidence>
<dbReference type="InterPro" id="IPR001670">
    <property type="entry name" value="ADH_Fe/GldA"/>
</dbReference>
<feature type="binding site" evidence="5">
    <location>
        <position position="130"/>
    </location>
    <ligand>
        <name>NAD(+)</name>
        <dbReference type="ChEBI" id="CHEBI:57540"/>
    </ligand>
</feature>
<comment type="similarity">
    <text evidence="1">Belongs to the iron-containing alcohol dehydrogenase family.</text>
</comment>
<evidence type="ECO:0000313" key="8">
    <source>
        <dbReference type="Proteomes" id="UP000076268"/>
    </source>
</evidence>
<dbReference type="InterPro" id="IPR016205">
    <property type="entry name" value="Glycerol_DH"/>
</dbReference>
<feature type="binding site" evidence="4">
    <location>
        <position position="257"/>
    </location>
    <ligand>
        <name>glycerol</name>
        <dbReference type="ChEBI" id="CHEBI:17754"/>
    </ligand>
</feature>
<feature type="binding site" evidence="5">
    <location>
        <begin position="97"/>
        <end position="101"/>
    </location>
    <ligand>
        <name>NAD(+)</name>
        <dbReference type="ChEBI" id="CHEBI:57540"/>
    </ligand>
</feature>
<dbReference type="GO" id="GO:0046872">
    <property type="term" value="F:metal ion binding"/>
    <property type="evidence" value="ECO:0007669"/>
    <property type="project" value="UniProtKB-KW"/>
</dbReference>
<feature type="binding site" evidence="5">
    <location>
        <position position="128"/>
    </location>
    <ligand>
        <name>NAD(+)</name>
        <dbReference type="ChEBI" id="CHEBI:57540"/>
    </ligand>
</feature>
<keyword evidence="8" id="KW-1185">Reference proteome</keyword>
<comment type="cofactor">
    <cofactor evidence="4">
        <name>Zn(2+)</name>
        <dbReference type="ChEBI" id="CHEBI:29105"/>
    </cofactor>
    <text evidence="4">Binds 1 zinc ion per subunit.</text>
</comment>
<dbReference type="InterPro" id="IPR018211">
    <property type="entry name" value="ADH_Fe_CS"/>
</dbReference>
<accession>A0A154BVP4</accession>
<dbReference type="AlphaFoldDB" id="A0A154BVP4"/>
<evidence type="ECO:0000256" key="1">
    <source>
        <dbReference type="ARBA" id="ARBA00007358"/>
    </source>
</evidence>
<protein>
    <recommendedName>
        <fullName evidence="6">Alcohol dehydrogenase iron-type/glycerol dehydrogenase GldA domain-containing protein</fullName>
    </recommendedName>
</protein>
<evidence type="ECO:0000256" key="5">
    <source>
        <dbReference type="PIRSR" id="PIRSR000112-3"/>
    </source>
</evidence>
<keyword evidence="3" id="KW-0560">Oxidoreductase</keyword>
<evidence type="ECO:0000256" key="2">
    <source>
        <dbReference type="ARBA" id="ARBA00022723"/>
    </source>
</evidence>
<dbReference type="PROSITE" id="PS00913">
    <property type="entry name" value="ADH_IRON_1"/>
    <property type="match status" value="1"/>
</dbReference>
<evidence type="ECO:0000256" key="3">
    <source>
        <dbReference type="ARBA" id="ARBA00023002"/>
    </source>
</evidence>
<dbReference type="PIRSF" id="PIRSF000112">
    <property type="entry name" value="Glycerol_dehydrogenase"/>
    <property type="match status" value="1"/>
</dbReference>
<dbReference type="Gene3D" id="3.40.50.1970">
    <property type="match status" value="1"/>
</dbReference>
<dbReference type="GO" id="GO:0016614">
    <property type="term" value="F:oxidoreductase activity, acting on CH-OH group of donors"/>
    <property type="evidence" value="ECO:0007669"/>
    <property type="project" value="InterPro"/>
</dbReference>
<dbReference type="RefSeq" id="WP_066237443.1">
    <property type="nucleotide sequence ID" value="NZ_LSGP01000005.1"/>
</dbReference>
<organism evidence="7 8">
    <name type="scientific">Anaerosporomusa subterranea</name>
    <dbReference type="NCBI Taxonomy" id="1794912"/>
    <lineage>
        <taxon>Bacteria</taxon>
        <taxon>Bacillati</taxon>
        <taxon>Bacillota</taxon>
        <taxon>Negativicutes</taxon>
        <taxon>Acetonemataceae</taxon>
        <taxon>Anaerosporomusa</taxon>
    </lineage>
</organism>
<dbReference type="Pfam" id="PF00465">
    <property type="entry name" value="Fe-ADH"/>
    <property type="match status" value="1"/>
</dbReference>
<sequence length="364" mass="37916">MSIDRLPFPAKVFRGSDAIRLHLGAACKPSGTKGFVIGGKTALSKTQENIFASLKESGVQTIAVAWYGGEVTKENISKLAKQAVEQSADFILAVGGGKALDTGKAVAAECRLPIITVPTIAATCAAATPLTVLYNVKGEFAGNLFLEDCPAAIVIDTEVILGAPAMWLIAGMGDTLAKMYELRAAAVRLPANSITISAVSNGQICYNIIQRFGGEARKSVERKTLSSEFASVVDAIILLAGLSSIFGGDTLRNAAAHAIYNGLTKIPATHQVAHGSIVGYGNLCLLALEDRSDDELIDEIKLAACCGIPTMISQIADLSADELAIAAQAAVEAKAMSCMPFAVSAEMVIKAMRRVDKLAAACLG</sequence>
<dbReference type="Gene3D" id="1.20.1090.10">
    <property type="entry name" value="Dehydroquinate synthase-like - alpha domain"/>
    <property type="match status" value="1"/>
</dbReference>
<keyword evidence="5" id="KW-0520">NAD</keyword>
<dbReference type="CDD" id="cd08550">
    <property type="entry name" value="GlyDH-like"/>
    <property type="match status" value="1"/>
</dbReference>
<evidence type="ECO:0000313" key="7">
    <source>
        <dbReference type="EMBL" id="KYZ77935.1"/>
    </source>
</evidence>
<keyword evidence="2 4" id="KW-0479">Metal-binding</keyword>
<evidence type="ECO:0000256" key="4">
    <source>
        <dbReference type="PIRSR" id="PIRSR000112-1"/>
    </source>
</evidence>
<reference evidence="7 8" key="1">
    <citation type="submission" date="2016-02" db="EMBL/GenBank/DDBJ databases">
        <title>Anaerosporomusa subterraneum gen. nov., sp. nov., a spore-forming obligate anaerobe isolated from saprolite.</title>
        <authorList>
            <person name="Choi J.K."/>
            <person name="Shah M."/>
            <person name="Yee N."/>
        </authorList>
    </citation>
    <scope>NUCLEOTIDE SEQUENCE [LARGE SCALE GENOMIC DNA]</scope>
    <source>
        <strain evidence="7 8">RU4</strain>
    </source>
</reference>
<keyword evidence="4" id="KW-0862">Zinc</keyword>